<name>A0A9K3LDY7_9STRA</name>
<dbReference type="PANTHER" id="PTHR43350:SF19">
    <property type="entry name" value="D-GULOSIDE 3-DEHYDROGENASE"/>
    <property type="match status" value="1"/>
</dbReference>
<organism evidence="6 7">
    <name type="scientific">Nitzschia inconspicua</name>
    <dbReference type="NCBI Taxonomy" id="303405"/>
    <lineage>
        <taxon>Eukaryota</taxon>
        <taxon>Sar</taxon>
        <taxon>Stramenopiles</taxon>
        <taxon>Ochrophyta</taxon>
        <taxon>Bacillariophyta</taxon>
        <taxon>Bacillariophyceae</taxon>
        <taxon>Bacillariophycidae</taxon>
        <taxon>Bacillariales</taxon>
        <taxon>Bacillariaceae</taxon>
        <taxon>Nitzschia</taxon>
    </lineage>
</organism>
<dbReference type="EMBL" id="JAGRRH010000013">
    <property type="protein sequence ID" value="KAG7360060.1"/>
    <property type="molecule type" value="Genomic_DNA"/>
</dbReference>
<evidence type="ECO:0000313" key="6">
    <source>
        <dbReference type="EMBL" id="KAG7360060.1"/>
    </source>
</evidence>
<protein>
    <submittedName>
        <fullName evidence="6">Alcohol dehydrogenase</fullName>
    </submittedName>
</protein>
<evidence type="ECO:0000256" key="4">
    <source>
        <dbReference type="ARBA" id="ARBA00022833"/>
    </source>
</evidence>
<comment type="caution">
    <text evidence="6">The sequence shown here is derived from an EMBL/GenBank/DDBJ whole genome shotgun (WGS) entry which is preliminary data.</text>
</comment>
<proteinExistence type="inferred from homology"/>
<accession>A0A9K3LDY7</accession>
<reference evidence="6" key="1">
    <citation type="journal article" date="2021" name="Sci. Rep.">
        <title>Diploid genomic architecture of Nitzschia inconspicua, an elite biomass production diatom.</title>
        <authorList>
            <person name="Oliver A."/>
            <person name="Podell S."/>
            <person name="Pinowska A."/>
            <person name="Traller J.C."/>
            <person name="Smith S.R."/>
            <person name="McClure R."/>
            <person name="Beliaev A."/>
            <person name="Bohutskyi P."/>
            <person name="Hill E.A."/>
            <person name="Rabines A."/>
            <person name="Zheng H."/>
            <person name="Allen L.Z."/>
            <person name="Kuo A."/>
            <person name="Grigoriev I.V."/>
            <person name="Allen A.E."/>
            <person name="Hazlebeck D."/>
            <person name="Allen E.E."/>
        </authorList>
    </citation>
    <scope>NUCLEOTIDE SEQUENCE</scope>
    <source>
        <strain evidence="6">Hildebrandi</strain>
    </source>
</reference>
<dbReference type="CDD" id="cd08255">
    <property type="entry name" value="2-desacetyl-2-hydroxyethyl_bacteriochlorophyllide_like"/>
    <property type="match status" value="1"/>
</dbReference>
<reference evidence="6" key="2">
    <citation type="submission" date="2021-04" db="EMBL/GenBank/DDBJ databases">
        <authorList>
            <person name="Podell S."/>
        </authorList>
    </citation>
    <scope>NUCLEOTIDE SEQUENCE</scope>
    <source>
        <strain evidence="6">Hildebrandi</strain>
    </source>
</reference>
<dbReference type="PANTHER" id="PTHR43350">
    <property type="entry name" value="NAD-DEPENDENT ALCOHOL DEHYDROGENASE"/>
    <property type="match status" value="1"/>
</dbReference>
<evidence type="ECO:0000313" key="7">
    <source>
        <dbReference type="Proteomes" id="UP000693970"/>
    </source>
</evidence>
<keyword evidence="7" id="KW-1185">Reference proteome</keyword>
<sequence>MIFGTTSRDVVGVRYQHSRQFSKYYLVSSHVHFRSKEKKRLSNALIRNVASVIVVLATVVSAGESRTSWPTVSSGLKLSPLLVLDVDNTLYNEQQAKIERQIVQLTHEYCQKFLNVSPQEADQLFITHGSTIEGLRQSKWKDLSEEVLQQKMEEFYCYVYNPIDPSRLLIRGTKGFGSASSTGYSHDAQTIESEQKQRLAKLLLKHYPHPLSLASNSPSWHVEKVMYALGLGTLAKKSTTILFTPDRISSYPTKHQPLQFFSTTEDEASKIFESSRLIMVEDSLHNLQRIQEAFPEAVEQAYHIMHHRNDNDIKAQDTLPTRASSVSQALLYHYGLLDPTFKFSDVQYLQAKNKVDAESIHVGTWNHVMDHLHEQSSTDSLTKTNLWIVDVGAGLLSVLDIMLHGNSMRGLSSLDVAIPVRYTAYESNKGLYQTCHERLLLWGFQLMKQISPTEMWYRHGSKPWEVQLLLRDFVDPTAASHASDHSPNLIVGCCFADLMDPQHITANLIRSFGLMHKTTAVEGTSLIYFPITFAGVTQFLPPVGFQKSSASTEDMIPSDTAAFRTYSDALESELGHNLDVHKLIESMQDHGAALHAKEPSNWHIDPIKDPYLFETMLYFFGTTAGPQILKQGYNAGGWLQRARSLQPAIETTNMDLLFCIGPPKKDSPGTPKKDKRSHKSKEILFTGPFQVEAVKRHLPQLGPRQIIIQSSCSLISSGTELKIFRGDFETDMALDVNIKDMDGDRMSYPLSYGYSLVGEVVECGSDVDPCLLGKLVFTFSPHATYVVTDVDAVQIVPKGIHPLDAIFMPSVETSLSLVHDAHVRLGENVAIYGQGLIGLLVTALLGRQANVLQRRGTFGTVTTFDRIPDRLAASAAMGASEALFPGGSKGPFDVSIEVSGNGKALQAAIDCTRDGGRIVIGSWYGNSLVQLKLGIDFHRSHKSIQTSQVSEIPASLSGLWTKQRRFDLTWELVRELRPSRLLTKTLPLDKAQAAYEALDGGMEIAVAFDYTRSSDE</sequence>
<evidence type="ECO:0000256" key="3">
    <source>
        <dbReference type="ARBA" id="ARBA00022723"/>
    </source>
</evidence>
<keyword evidence="4" id="KW-0862">Zinc</keyword>
<dbReference type="OrthoDB" id="1879366at2759"/>
<gene>
    <name evidence="6" type="ORF">IV203_035158</name>
</gene>
<keyword evidence="5" id="KW-0560">Oxidoreductase</keyword>
<dbReference type="Proteomes" id="UP000693970">
    <property type="component" value="Unassembled WGS sequence"/>
</dbReference>
<evidence type="ECO:0000256" key="5">
    <source>
        <dbReference type="ARBA" id="ARBA00023002"/>
    </source>
</evidence>
<comment type="cofactor">
    <cofactor evidence="1">
        <name>Zn(2+)</name>
        <dbReference type="ChEBI" id="CHEBI:29105"/>
    </cofactor>
</comment>
<keyword evidence="3" id="KW-0479">Metal-binding</keyword>
<evidence type="ECO:0000256" key="1">
    <source>
        <dbReference type="ARBA" id="ARBA00001947"/>
    </source>
</evidence>
<dbReference type="GO" id="GO:0016491">
    <property type="term" value="F:oxidoreductase activity"/>
    <property type="evidence" value="ECO:0007669"/>
    <property type="project" value="UniProtKB-KW"/>
</dbReference>
<dbReference type="AlphaFoldDB" id="A0A9K3LDY7"/>
<dbReference type="GO" id="GO:0046872">
    <property type="term" value="F:metal ion binding"/>
    <property type="evidence" value="ECO:0007669"/>
    <property type="project" value="UniProtKB-KW"/>
</dbReference>
<comment type="similarity">
    <text evidence="2">Belongs to the zinc-containing alcohol dehydrogenase family.</text>
</comment>
<evidence type="ECO:0000256" key="2">
    <source>
        <dbReference type="ARBA" id="ARBA00008072"/>
    </source>
</evidence>